<evidence type="ECO:0000313" key="7">
    <source>
        <dbReference type="EMBL" id="MFD1046907.1"/>
    </source>
</evidence>
<dbReference type="EMBL" id="JBHTIS010000840">
    <property type="protein sequence ID" value="MFD1046907.1"/>
    <property type="molecule type" value="Genomic_DNA"/>
</dbReference>
<feature type="transmembrane region" description="Helical" evidence="5">
    <location>
        <begin position="106"/>
        <end position="126"/>
    </location>
</feature>
<comment type="caution">
    <text evidence="7">The sequence shown here is derived from an EMBL/GenBank/DDBJ whole genome shotgun (WGS) entry which is preliminary data.</text>
</comment>
<keyword evidence="2 5" id="KW-0812">Transmembrane</keyword>
<name>A0ABW3M887_9PSEU</name>
<dbReference type="InterPro" id="IPR013525">
    <property type="entry name" value="ABC2_TM"/>
</dbReference>
<feature type="non-terminal residue" evidence="7">
    <location>
        <position position="140"/>
    </location>
</feature>
<evidence type="ECO:0000256" key="3">
    <source>
        <dbReference type="ARBA" id="ARBA00022989"/>
    </source>
</evidence>
<keyword evidence="3 5" id="KW-1133">Transmembrane helix</keyword>
<reference evidence="8" key="1">
    <citation type="journal article" date="2019" name="Int. J. Syst. Evol. Microbiol.">
        <title>The Global Catalogue of Microorganisms (GCM) 10K type strain sequencing project: providing services to taxonomists for standard genome sequencing and annotation.</title>
        <authorList>
            <consortium name="The Broad Institute Genomics Platform"/>
            <consortium name="The Broad Institute Genome Sequencing Center for Infectious Disease"/>
            <person name="Wu L."/>
            <person name="Ma J."/>
        </authorList>
    </citation>
    <scope>NUCLEOTIDE SEQUENCE [LARGE SCALE GENOMIC DNA]</scope>
    <source>
        <strain evidence="8">JCM 31486</strain>
    </source>
</reference>
<feature type="domain" description="ABC-2 type transporter transmembrane" evidence="6">
    <location>
        <begin position="13"/>
        <end position="126"/>
    </location>
</feature>
<evidence type="ECO:0000256" key="5">
    <source>
        <dbReference type="SAM" id="Phobius"/>
    </source>
</evidence>
<organism evidence="7 8">
    <name type="scientific">Kibdelosporangium lantanae</name>
    <dbReference type="NCBI Taxonomy" id="1497396"/>
    <lineage>
        <taxon>Bacteria</taxon>
        <taxon>Bacillati</taxon>
        <taxon>Actinomycetota</taxon>
        <taxon>Actinomycetes</taxon>
        <taxon>Pseudonocardiales</taxon>
        <taxon>Pseudonocardiaceae</taxon>
        <taxon>Kibdelosporangium</taxon>
    </lineage>
</organism>
<proteinExistence type="predicted"/>
<dbReference type="Proteomes" id="UP001597045">
    <property type="component" value="Unassembled WGS sequence"/>
</dbReference>
<gene>
    <name evidence="7" type="ORF">ACFQ1S_15840</name>
</gene>
<keyword evidence="4 5" id="KW-0472">Membrane</keyword>
<evidence type="ECO:0000256" key="2">
    <source>
        <dbReference type="ARBA" id="ARBA00022692"/>
    </source>
</evidence>
<feature type="transmembrane region" description="Helical" evidence="5">
    <location>
        <begin position="64"/>
        <end position="85"/>
    </location>
</feature>
<accession>A0ABW3M887</accession>
<evidence type="ECO:0000256" key="1">
    <source>
        <dbReference type="ARBA" id="ARBA00004141"/>
    </source>
</evidence>
<protein>
    <submittedName>
        <fullName evidence="7">ABC transporter permease</fullName>
    </submittedName>
</protein>
<keyword evidence="8" id="KW-1185">Reference proteome</keyword>
<comment type="subcellular location">
    <subcellularLocation>
        <location evidence="1">Membrane</location>
        <topology evidence="1">Multi-pass membrane protein</topology>
    </subcellularLocation>
</comment>
<evidence type="ECO:0000259" key="6">
    <source>
        <dbReference type="Pfam" id="PF01061"/>
    </source>
</evidence>
<feature type="transmembrane region" description="Helical" evidence="5">
    <location>
        <begin position="23"/>
        <end position="44"/>
    </location>
</feature>
<sequence>MTTLSHALSDSATMVRRDFRHSIRYPATVIMALGMPTLLLLLFLGVFGDALNTGMGGGARYIDFVVPGVMMMTVGYGASTTAMAVNGDMTEGIIARFRTMAIFRPSVLVGHVVGATIRTLVSVALISHEHQMRMIEVIGD</sequence>
<evidence type="ECO:0000313" key="8">
    <source>
        <dbReference type="Proteomes" id="UP001597045"/>
    </source>
</evidence>
<dbReference type="Pfam" id="PF01061">
    <property type="entry name" value="ABC2_membrane"/>
    <property type="match status" value="1"/>
</dbReference>
<evidence type="ECO:0000256" key="4">
    <source>
        <dbReference type="ARBA" id="ARBA00023136"/>
    </source>
</evidence>